<reference evidence="3" key="1">
    <citation type="submission" date="2016-11" db="UniProtKB">
        <authorList>
            <consortium name="WormBaseParasite"/>
        </authorList>
    </citation>
    <scope>IDENTIFICATION</scope>
</reference>
<evidence type="ECO:0000259" key="1">
    <source>
        <dbReference type="Pfam" id="PF12157"/>
    </source>
</evidence>
<organism evidence="2 3">
    <name type="scientific">Caenorhabditis tropicalis</name>
    <dbReference type="NCBI Taxonomy" id="1561998"/>
    <lineage>
        <taxon>Eukaryota</taxon>
        <taxon>Metazoa</taxon>
        <taxon>Ecdysozoa</taxon>
        <taxon>Nematoda</taxon>
        <taxon>Chromadorea</taxon>
        <taxon>Rhabditida</taxon>
        <taxon>Rhabditina</taxon>
        <taxon>Rhabditomorpha</taxon>
        <taxon>Rhabditoidea</taxon>
        <taxon>Rhabditidae</taxon>
        <taxon>Peloderinae</taxon>
        <taxon>Caenorhabditis</taxon>
    </lineage>
</organism>
<evidence type="ECO:0000313" key="2">
    <source>
        <dbReference type="Proteomes" id="UP000095282"/>
    </source>
</evidence>
<protein>
    <submittedName>
        <fullName evidence="3">DUF3591 domain-containing protein</fullName>
    </submittedName>
</protein>
<sequence>MLLNIDSCNTDFTGEDKMLVMGEYCEEHPVILSQPGIASKIKNFFMRRQGINWGEKQRSPIFRFSDSCYRANRFRTLETVCPEHRSTLSTMMAAEQK</sequence>
<proteinExistence type="predicted"/>
<name>A0A1I7TLE6_9PELO</name>
<dbReference type="Proteomes" id="UP000095282">
    <property type="component" value="Unplaced"/>
</dbReference>
<dbReference type="InterPro" id="IPR022591">
    <property type="entry name" value="TAF1_HAT_dom"/>
</dbReference>
<dbReference type="eggNOG" id="KOG0008">
    <property type="taxonomic scope" value="Eukaryota"/>
</dbReference>
<dbReference type="WBParaSite" id="Csp11.Scaffold628.g7078.t1">
    <property type="protein sequence ID" value="Csp11.Scaffold628.g7078.t1"/>
    <property type="gene ID" value="Csp11.Scaffold628.g7078"/>
</dbReference>
<feature type="domain" description="Transcription initiation factor TFIID subunit 1 histone acetyltransferase" evidence="1">
    <location>
        <begin position="10"/>
        <end position="49"/>
    </location>
</feature>
<evidence type="ECO:0000313" key="3">
    <source>
        <dbReference type="WBParaSite" id="Csp11.Scaffold628.g7078.t1"/>
    </source>
</evidence>
<accession>A0A1I7TLE6</accession>
<keyword evidence="2" id="KW-1185">Reference proteome</keyword>
<dbReference type="Pfam" id="PF12157">
    <property type="entry name" value="DUF3591"/>
    <property type="match status" value="1"/>
</dbReference>
<dbReference type="STRING" id="1561998.A0A1I7TLE6"/>
<dbReference type="AlphaFoldDB" id="A0A1I7TLE6"/>